<comment type="caution">
    <text evidence="3">The sequence shown here is derived from an EMBL/GenBank/DDBJ whole genome shotgun (WGS) entry which is preliminary data.</text>
</comment>
<dbReference type="Proteomes" id="UP000774283">
    <property type="component" value="Unassembled WGS sequence"/>
</dbReference>
<evidence type="ECO:0000313" key="4">
    <source>
        <dbReference type="Proteomes" id="UP000774283"/>
    </source>
</evidence>
<dbReference type="Gene3D" id="3.40.50.720">
    <property type="entry name" value="NAD(P)-binding Rossmann-like Domain"/>
    <property type="match status" value="1"/>
</dbReference>
<evidence type="ECO:0000313" key="3">
    <source>
        <dbReference type="EMBL" id="NKX93640.1"/>
    </source>
</evidence>
<dbReference type="PANTHER" id="PTHR43245:SF23">
    <property type="entry name" value="NAD(P)-BINDING DOMAIN-CONTAINING PROTEIN"/>
    <property type="match status" value="1"/>
</dbReference>
<dbReference type="CDD" id="cd08946">
    <property type="entry name" value="SDR_e"/>
    <property type="match status" value="1"/>
</dbReference>
<dbReference type="Pfam" id="PF01370">
    <property type="entry name" value="Epimerase"/>
    <property type="match status" value="1"/>
</dbReference>
<feature type="domain" description="NAD-dependent epimerase/dehydratase" evidence="2">
    <location>
        <begin position="3"/>
        <end position="222"/>
    </location>
</feature>
<proteinExistence type="predicted"/>
<dbReference type="AlphaFoldDB" id="A0A9X5FCG5"/>
<evidence type="ECO:0000259" key="2">
    <source>
        <dbReference type="Pfam" id="PF01370"/>
    </source>
</evidence>
<dbReference type="InterPro" id="IPR036291">
    <property type="entry name" value="NAD(P)-bd_dom_sf"/>
</dbReference>
<keyword evidence="4" id="KW-1185">Reference proteome</keyword>
<dbReference type="RefSeq" id="WP_168447710.1">
    <property type="nucleotide sequence ID" value="NZ_JAAXOW010000003.1"/>
</dbReference>
<dbReference type="Gene3D" id="3.90.25.10">
    <property type="entry name" value="UDP-galactose 4-epimerase, domain 1"/>
    <property type="match status" value="1"/>
</dbReference>
<feature type="region of interest" description="Disordered" evidence="1">
    <location>
        <begin position="326"/>
        <end position="352"/>
    </location>
</feature>
<dbReference type="InterPro" id="IPR001509">
    <property type="entry name" value="Epimerase_deHydtase"/>
</dbReference>
<name>A0A9X5FCG5_9MICO</name>
<dbReference type="SUPFAM" id="SSF51735">
    <property type="entry name" value="NAD(P)-binding Rossmann-fold domains"/>
    <property type="match status" value="1"/>
</dbReference>
<dbReference type="InterPro" id="IPR050177">
    <property type="entry name" value="Lipid_A_modif_metabolic_enz"/>
</dbReference>
<evidence type="ECO:0000256" key="1">
    <source>
        <dbReference type="SAM" id="MobiDB-lite"/>
    </source>
</evidence>
<sequence length="352" mass="37179">MKVLVTGDRGYLGSVLVPMLRRAGHDVVGVDNGWRDVPPTKRSPYPYEQRDGDVRDLDAADLAGVGAVVHLAGTASTPQDDWSAGVVQTQLVDMARAVSSAAARAGVERIVMVSSRDVYHGRPATTTTGAPLLDRSSPPASARISAEDAFRLSASPAASVAVLRLATLYGASPRLRLDDELNRAVVAAIVDGAVAVDHDGSRQRAFLHVKDACRTIVHALVRLGQTTTAGSDTIDVGRPEDVLTLRDALELVSVITGAPATFGTAPDSGEVLPADLGRLTRVWPGLALRWTLAHGIRDLCRDLTTSHVDAEWVRRTAAARAVHEEDVGAAGAARAADPRKPRAATGLRHHRG</sequence>
<gene>
    <name evidence="3" type="ORF">HF995_10225</name>
</gene>
<dbReference type="PANTHER" id="PTHR43245">
    <property type="entry name" value="BIFUNCTIONAL POLYMYXIN RESISTANCE PROTEIN ARNA"/>
    <property type="match status" value="1"/>
</dbReference>
<reference evidence="3 4" key="1">
    <citation type="submission" date="2020-04" db="EMBL/GenBank/DDBJ databases">
        <title>MicrobeNet Type strains.</title>
        <authorList>
            <person name="Nicholson A.C."/>
        </authorList>
    </citation>
    <scope>NUCLEOTIDE SEQUENCE [LARGE SCALE GENOMIC DNA]</scope>
    <source>
        <strain evidence="3 4">ATCC BAA-789</strain>
    </source>
</reference>
<dbReference type="EMBL" id="JAAXOW010000003">
    <property type="protein sequence ID" value="NKX93640.1"/>
    <property type="molecule type" value="Genomic_DNA"/>
</dbReference>
<organism evidence="3 4">
    <name type="scientific">Sanguibacter hominis ATCC BAA-789</name>
    <dbReference type="NCBI Taxonomy" id="1312740"/>
    <lineage>
        <taxon>Bacteria</taxon>
        <taxon>Bacillati</taxon>
        <taxon>Actinomycetota</taxon>
        <taxon>Actinomycetes</taxon>
        <taxon>Micrococcales</taxon>
        <taxon>Sanguibacteraceae</taxon>
        <taxon>Sanguibacter</taxon>
    </lineage>
</organism>
<accession>A0A9X5FCG5</accession>
<protein>
    <submittedName>
        <fullName evidence="3">NAD(P)-dependent oxidoreductase</fullName>
    </submittedName>
</protein>